<organism evidence="1 2">
    <name type="scientific">Streptomyces scopuliridis</name>
    <dbReference type="NCBI Taxonomy" id="452529"/>
    <lineage>
        <taxon>Bacteria</taxon>
        <taxon>Bacillati</taxon>
        <taxon>Actinomycetota</taxon>
        <taxon>Actinomycetes</taxon>
        <taxon>Kitasatosporales</taxon>
        <taxon>Streptomycetaceae</taxon>
        <taxon>Streptomyces</taxon>
    </lineage>
</organism>
<keyword evidence="2" id="KW-1185">Reference proteome</keyword>
<protein>
    <submittedName>
        <fullName evidence="1">Uncharacterized protein</fullName>
    </submittedName>
</protein>
<reference evidence="1" key="1">
    <citation type="submission" date="2022-10" db="EMBL/GenBank/DDBJ databases">
        <title>The complete genomes of actinobacterial strains from the NBC collection.</title>
        <authorList>
            <person name="Joergensen T.S."/>
            <person name="Alvarez Arevalo M."/>
            <person name="Sterndorff E.B."/>
            <person name="Faurdal D."/>
            <person name="Vuksanovic O."/>
            <person name="Mourched A.-S."/>
            <person name="Charusanti P."/>
            <person name="Shaw S."/>
            <person name="Blin K."/>
            <person name="Weber T."/>
        </authorList>
    </citation>
    <scope>NUCLEOTIDE SEQUENCE</scope>
    <source>
        <strain evidence="1">NBC 01771</strain>
    </source>
</reference>
<proteinExistence type="predicted"/>
<dbReference type="Proteomes" id="UP001348369">
    <property type="component" value="Chromosome"/>
</dbReference>
<name>A0ACD4ZDG2_9ACTN</name>
<accession>A0ACD4ZDG2</accession>
<sequence>MVRVLRRILTLTSAIWHNDQTGRPFMRTLTAYGEPLPELSTTG</sequence>
<evidence type="ECO:0000313" key="1">
    <source>
        <dbReference type="EMBL" id="WSB96033.1"/>
    </source>
</evidence>
<gene>
    <name evidence="1" type="ORF">OG835_02770</name>
</gene>
<evidence type="ECO:0000313" key="2">
    <source>
        <dbReference type="Proteomes" id="UP001348369"/>
    </source>
</evidence>
<dbReference type="EMBL" id="CP109109">
    <property type="protein sequence ID" value="WSB96033.1"/>
    <property type="molecule type" value="Genomic_DNA"/>
</dbReference>